<sequence>MMFTPGHMHRDNLDRPEHLRQVPPFSVDFYYEVRQDPQQGPMLHMRLAGEVRGQHFDEEFELHRDVAFNFASVATRVAARHGLPLNASPVMRGHDEYDKVFADIRAKLHAKPGEPVNLDHVL</sequence>
<organism evidence="1 2">
    <name type="scientific">Ectopseudomonas oleovorans</name>
    <name type="common">Pseudomonas oleovorans</name>
    <dbReference type="NCBI Taxonomy" id="301"/>
    <lineage>
        <taxon>Bacteria</taxon>
        <taxon>Pseudomonadati</taxon>
        <taxon>Pseudomonadota</taxon>
        <taxon>Gammaproteobacteria</taxon>
        <taxon>Pseudomonadales</taxon>
        <taxon>Pseudomonadaceae</taxon>
        <taxon>Ectopseudomonas</taxon>
    </lineage>
</organism>
<reference evidence="1 2" key="1">
    <citation type="submission" date="2018-08" db="EMBL/GenBank/DDBJ databases">
        <title>Genome sequencing of rice bacterial endophytes.</title>
        <authorList>
            <person name="Venturi V."/>
        </authorList>
    </citation>
    <scope>NUCLEOTIDE SEQUENCE [LARGE SCALE GENOMIC DNA]</scope>
    <source>
        <strain evidence="1 2">E1205</strain>
    </source>
</reference>
<gene>
    <name evidence="1" type="ORF">DFO61_4965</name>
</gene>
<dbReference type="AlphaFoldDB" id="A0A397M956"/>
<protein>
    <submittedName>
        <fullName evidence="1">Uncharacterized protein DUF5064</fullName>
    </submittedName>
</protein>
<comment type="caution">
    <text evidence="1">The sequence shown here is derived from an EMBL/GenBank/DDBJ whole genome shotgun (WGS) entry which is preliminary data.</text>
</comment>
<dbReference type="Proteomes" id="UP000265836">
    <property type="component" value="Unassembled WGS sequence"/>
</dbReference>
<evidence type="ECO:0000313" key="1">
    <source>
        <dbReference type="EMBL" id="RIA18805.1"/>
    </source>
</evidence>
<dbReference type="Gene3D" id="3.30.160.370">
    <property type="entry name" value="Domain of unknown function DUF5064"/>
    <property type="match status" value="1"/>
</dbReference>
<evidence type="ECO:0000313" key="2">
    <source>
        <dbReference type="Proteomes" id="UP000265836"/>
    </source>
</evidence>
<dbReference type="Pfam" id="PF16703">
    <property type="entry name" value="DUF5064"/>
    <property type="match status" value="1"/>
</dbReference>
<dbReference type="EMBL" id="QXDA01000010">
    <property type="protein sequence ID" value="RIA18805.1"/>
    <property type="molecule type" value="Genomic_DNA"/>
</dbReference>
<name>A0A397M956_ECTOL</name>
<proteinExistence type="predicted"/>
<accession>A0A397M956</accession>
<dbReference type="InterPro" id="IPR032024">
    <property type="entry name" value="DUF5064"/>
</dbReference>